<dbReference type="Proteomes" id="UP000765509">
    <property type="component" value="Unassembled WGS sequence"/>
</dbReference>
<evidence type="ECO:0000259" key="1">
    <source>
        <dbReference type="PROSITE" id="PS50013"/>
    </source>
</evidence>
<organism evidence="2 3">
    <name type="scientific">Austropuccinia psidii MF-1</name>
    <dbReference type="NCBI Taxonomy" id="1389203"/>
    <lineage>
        <taxon>Eukaryota</taxon>
        <taxon>Fungi</taxon>
        <taxon>Dikarya</taxon>
        <taxon>Basidiomycota</taxon>
        <taxon>Pucciniomycotina</taxon>
        <taxon>Pucciniomycetes</taxon>
        <taxon>Pucciniales</taxon>
        <taxon>Sphaerophragmiaceae</taxon>
        <taxon>Austropuccinia</taxon>
    </lineage>
</organism>
<comment type="caution">
    <text evidence="2">The sequence shown here is derived from an EMBL/GenBank/DDBJ whole genome shotgun (WGS) entry which is preliminary data.</text>
</comment>
<reference evidence="2" key="1">
    <citation type="submission" date="2021-03" db="EMBL/GenBank/DDBJ databases">
        <title>Draft genome sequence of rust myrtle Austropuccinia psidii MF-1, a brazilian biotype.</title>
        <authorList>
            <person name="Quecine M.C."/>
            <person name="Pachon D.M.R."/>
            <person name="Bonatelli M.L."/>
            <person name="Correr F.H."/>
            <person name="Franceschini L.M."/>
            <person name="Leite T.F."/>
            <person name="Margarido G.R.A."/>
            <person name="Almeida C.A."/>
            <person name="Ferrarezi J.A."/>
            <person name="Labate C.A."/>
        </authorList>
    </citation>
    <scope>NUCLEOTIDE SEQUENCE</scope>
    <source>
        <strain evidence="2">MF-1</strain>
    </source>
</reference>
<dbReference type="CDD" id="cd00024">
    <property type="entry name" value="CD_CSD"/>
    <property type="match status" value="1"/>
</dbReference>
<dbReference type="AlphaFoldDB" id="A0A9Q3BGY0"/>
<accession>A0A9Q3BGY0</accession>
<dbReference type="InterPro" id="IPR000953">
    <property type="entry name" value="Chromo/chromo_shadow_dom"/>
</dbReference>
<evidence type="ECO:0000313" key="2">
    <source>
        <dbReference type="EMBL" id="MBW0465079.1"/>
    </source>
</evidence>
<dbReference type="Pfam" id="PF00385">
    <property type="entry name" value="Chromo"/>
    <property type="match status" value="1"/>
</dbReference>
<gene>
    <name evidence="2" type="ORF">O181_004794</name>
</gene>
<dbReference type="SUPFAM" id="SSF54160">
    <property type="entry name" value="Chromo domain-like"/>
    <property type="match status" value="1"/>
</dbReference>
<dbReference type="OrthoDB" id="433924at2759"/>
<feature type="domain" description="Chromo" evidence="1">
    <location>
        <begin position="50"/>
        <end position="99"/>
    </location>
</feature>
<keyword evidence="3" id="KW-1185">Reference proteome</keyword>
<dbReference type="EMBL" id="AVOT02000948">
    <property type="protein sequence ID" value="MBW0465079.1"/>
    <property type="molecule type" value="Genomic_DNA"/>
</dbReference>
<dbReference type="GO" id="GO:0006338">
    <property type="term" value="P:chromatin remodeling"/>
    <property type="evidence" value="ECO:0007669"/>
    <property type="project" value="UniProtKB-ARBA"/>
</dbReference>
<sequence length="114" mass="13580">MLTTSRFRLNRNTFIQSSIFPSLNQSRHKRSKIRINRLLLQSSLKNKREWEVSQILYSKLKRRHLWYLVEWKGFSQDPEVSTWEPAKNLKNFPELVKDFDSLCLDKPGPSSSRA</sequence>
<protein>
    <recommendedName>
        <fullName evidence="1">Chromo domain-containing protein</fullName>
    </recommendedName>
</protein>
<dbReference type="PROSITE" id="PS50013">
    <property type="entry name" value="CHROMO_2"/>
    <property type="match status" value="1"/>
</dbReference>
<proteinExistence type="predicted"/>
<dbReference type="Gene3D" id="2.40.50.40">
    <property type="match status" value="1"/>
</dbReference>
<evidence type="ECO:0000313" key="3">
    <source>
        <dbReference type="Proteomes" id="UP000765509"/>
    </source>
</evidence>
<dbReference type="InterPro" id="IPR023780">
    <property type="entry name" value="Chromo_domain"/>
</dbReference>
<dbReference type="InterPro" id="IPR016197">
    <property type="entry name" value="Chromo-like_dom_sf"/>
</dbReference>
<name>A0A9Q3BGY0_9BASI</name>